<proteinExistence type="predicted"/>
<sequence>MNRENKKKKYEKGYYKTHPCKDSFTCKVCGRPVVSAGAGTDHRNHCPNCLSSLHVDIEPGDRESDCGGIMDPIAVWTRKNGEWAIIHRCRRCGKLSSNRIAADDNPMKLMSIAMKPLCLPPFPLERIEELTLLMGGDGTLSRK</sequence>
<accession>A0ABS2EHY4</accession>
<gene>
    <name evidence="2" type="ORF">H6A32_09750</name>
</gene>
<reference evidence="2 3" key="1">
    <citation type="journal article" date="2021" name="Sci. Rep.">
        <title>The distribution of antibiotic resistance genes in chicken gut microbiota commensals.</title>
        <authorList>
            <person name="Juricova H."/>
            <person name="Matiasovicova J."/>
            <person name="Kubasova T."/>
            <person name="Cejkova D."/>
            <person name="Rychlik I."/>
        </authorList>
    </citation>
    <scope>NUCLEOTIDE SEQUENCE [LARGE SCALE GENOMIC DNA]</scope>
    <source>
        <strain evidence="2 3">An770</strain>
    </source>
</reference>
<evidence type="ECO:0000259" key="1">
    <source>
        <dbReference type="Pfam" id="PF12647"/>
    </source>
</evidence>
<protein>
    <submittedName>
        <fullName evidence="2">RNHCP domain-containing protein</fullName>
    </submittedName>
</protein>
<evidence type="ECO:0000313" key="2">
    <source>
        <dbReference type="EMBL" id="MBM6744588.1"/>
    </source>
</evidence>
<dbReference type="InterPro" id="IPR024439">
    <property type="entry name" value="RNHCP"/>
</dbReference>
<dbReference type="EMBL" id="JACJKH010000016">
    <property type="protein sequence ID" value="MBM6744588.1"/>
    <property type="molecule type" value="Genomic_DNA"/>
</dbReference>
<dbReference type="Pfam" id="PF12647">
    <property type="entry name" value="RNHCP"/>
    <property type="match status" value="1"/>
</dbReference>
<evidence type="ECO:0000313" key="3">
    <source>
        <dbReference type="Proteomes" id="UP000775686"/>
    </source>
</evidence>
<feature type="domain" description="RNHCP" evidence="1">
    <location>
        <begin position="22"/>
        <end position="110"/>
    </location>
</feature>
<keyword evidence="3" id="KW-1185">Reference proteome</keyword>
<name>A0ABS2EHY4_9FIRM</name>
<organism evidence="2 3">
    <name type="scientific">Drancourtella massiliensis</name>
    <dbReference type="NCBI Taxonomy" id="1632013"/>
    <lineage>
        <taxon>Bacteria</taxon>
        <taxon>Bacillati</taxon>
        <taxon>Bacillota</taxon>
        <taxon>Clostridia</taxon>
        <taxon>Eubacteriales</taxon>
        <taxon>Oscillospiraceae</taxon>
        <taxon>Drancourtella</taxon>
    </lineage>
</organism>
<dbReference type="RefSeq" id="WP_087168813.1">
    <property type="nucleotide sequence ID" value="NZ_JACJKH010000016.1"/>
</dbReference>
<comment type="caution">
    <text evidence="2">The sequence shown here is derived from an EMBL/GenBank/DDBJ whole genome shotgun (WGS) entry which is preliminary data.</text>
</comment>
<dbReference type="Proteomes" id="UP000775686">
    <property type="component" value="Unassembled WGS sequence"/>
</dbReference>